<dbReference type="GO" id="GO:0008199">
    <property type="term" value="F:ferric iron binding"/>
    <property type="evidence" value="ECO:0007669"/>
    <property type="project" value="InterPro"/>
</dbReference>
<keyword evidence="3 5" id="KW-0479">Metal-binding</keyword>
<protein>
    <recommendedName>
        <fullName evidence="5">Ferritin</fullName>
        <ecNumber evidence="5">1.16.3.1</ecNumber>
    </recommendedName>
</protein>
<feature type="domain" description="Ferritin-like diiron" evidence="6">
    <location>
        <begin position="29"/>
        <end position="178"/>
    </location>
</feature>
<dbReference type="EC" id="1.16.3.1" evidence="5"/>
<evidence type="ECO:0000256" key="2">
    <source>
        <dbReference type="ARBA" id="ARBA00022434"/>
    </source>
</evidence>
<keyword evidence="2 5" id="KW-0409">Iron storage</keyword>
<evidence type="ECO:0000256" key="1">
    <source>
        <dbReference type="ARBA" id="ARBA00007513"/>
    </source>
</evidence>
<dbReference type="PROSITE" id="PS50905">
    <property type="entry name" value="FERRITIN_LIKE"/>
    <property type="match status" value="1"/>
</dbReference>
<comment type="similarity">
    <text evidence="1 5">Belongs to the ferritin family.</text>
</comment>
<keyword evidence="4 5" id="KW-0408">Iron</keyword>
<dbReference type="PROSITE" id="PS00204">
    <property type="entry name" value="FERRITIN_2"/>
    <property type="match status" value="1"/>
</dbReference>
<comment type="function">
    <text evidence="5">Stores iron in a soluble, non-toxic, readily available form. Important for iron homeostasis. Iron is taken up in the ferrous form and deposited as ferric hydroxides after oxidation.</text>
</comment>
<dbReference type="PANTHER" id="PTHR11431:SF75">
    <property type="entry name" value="FERRITIN"/>
    <property type="match status" value="1"/>
</dbReference>
<dbReference type="GO" id="GO:0005737">
    <property type="term" value="C:cytoplasm"/>
    <property type="evidence" value="ECO:0007669"/>
    <property type="project" value="TreeGrafter"/>
</dbReference>
<dbReference type="EMBL" id="JAKKPZ010000136">
    <property type="protein sequence ID" value="KAI1700727.1"/>
    <property type="molecule type" value="Genomic_DNA"/>
</dbReference>
<gene>
    <name evidence="7" type="ORF">DdX_16536</name>
</gene>
<evidence type="ECO:0000256" key="3">
    <source>
        <dbReference type="ARBA" id="ARBA00022723"/>
    </source>
</evidence>
<evidence type="ECO:0000313" key="7">
    <source>
        <dbReference type="EMBL" id="KAI1700727.1"/>
    </source>
</evidence>
<sequence length="203" mass="23535">MKFVSDTFNQISRSLSTTDDTKMTSQIRQNFQDDCINGINNLINMYMSRSYSCMAAWQYLTRDDVALRNIASFFNALGQTKSRKAKQLIRYMNQRGGRVVLKEITQPDKAEWSSVLEVFEKTLECDKALNKELLILHDIAEKNRDWQFCDFLEKEFLQGMVKHLEELGWIITNLRRVGKGVGEFLFDAKYFTCTGEVVTKPGI</sequence>
<evidence type="ECO:0000256" key="4">
    <source>
        <dbReference type="ARBA" id="ARBA00023004"/>
    </source>
</evidence>
<name>A0AAD4MPF1_9BILA</name>
<dbReference type="InterPro" id="IPR014034">
    <property type="entry name" value="Ferritin_CS"/>
</dbReference>
<dbReference type="FunFam" id="1.20.1260.10:FF:000002">
    <property type="entry name" value="Ferritin, mitochondrial"/>
    <property type="match status" value="1"/>
</dbReference>
<dbReference type="CDD" id="cd01056">
    <property type="entry name" value="Euk_Ferritin"/>
    <property type="match status" value="1"/>
</dbReference>
<dbReference type="InterPro" id="IPR009040">
    <property type="entry name" value="Ferritin-like_diiron"/>
</dbReference>
<keyword evidence="8" id="KW-1185">Reference proteome</keyword>
<dbReference type="Pfam" id="PF00210">
    <property type="entry name" value="Ferritin"/>
    <property type="match status" value="1"/>
</dbReference>
<dbReference type="GO" id="GO:0006826">
    <property type="term" value="P:iron ion transport"/>
    <property type="evidence" value="ECO:0007669"/>
    <property type="project" value="InterPro"/>
</dbReference>
<dbReference type="SUPFAM" id="SSF47240">
    <property type="entry name" value="Ferritin-like"/>
    <property type="match status" value="1"/>
</dbReference>
<dbReference type="AlphaFoldDB" id="A0AAD4MPF1"/>
<reference evidence="7" key="1">
    <citation type="submission" date="2022-01" db="EMBL/GenBank/DDBJ databases">
        <title>Genome Sequence Resource for Two Populations of Ditylenchus destructor, the Migratory Endoparasitic Phytonematode.</title>
        <authorList>
            <person name="Zhang H."/>
            <person name="Lin R."/>
            <person name="Xie B."/>
        </authorList>
    </citation>
    <scope>NUCLEOTIDE SEQUENCE</scope>
    <source>
        <strain evidence="7">BazhouSP</strain>
    </source>
</reference>
<comment type="catalytic activity">
    <reaction evidence="5">
        <text>4 Fe(2+) + O2 + 4 H(+) = 4 Fe(3+) + 2 H2O</text>
        <dbReference type="Rhea" id="RHEA:11148"/>
        <dbReference type="ChEBI" id="CHEBI:15377"/>
        <dbReference type="ChEBI" id="CHEBI:15378"/>
        <dbReference type="ChEBI" id="CHEBI:15379"/>
        <dbReference type="ChEBI" id="CHEBI:29033"/>
        <dbReference type="ChEBI" id="CHEBI:29034"/>
        <dbReference type="EC" id="1.16.3.1"/>
    </reaction>
</comment>
<evidence type="ECO:0000259" key="6">
    <source>
        <dbReference type="PROSITE" id="PS50905"/>
    </source>
</evidence>
<dbReference type="InterPro" id="IPR001519">
    <property type="entry name" value="Ferritin"/>
</dbReference>
<evidence type="ECO:0000313" key="8">
    <source>
        <dbReference type="Proteomes" id="UP001201812"/>
    </source>
</evidence>
<dbReference type="InterPro" id="IPR009078">
    <property type="entry name" value="Ferritin-like_SF"/>
</dbReference>
<dbReference type="PANTHER" id="PTHR11431">
    <property type="entry name" value="FERRITIN"/>
    <property type="match status" value="1"/>
</dbReference>
<dbReference type="Gene3D" id="1.20.1260.10">
    <property type="match status" value="1"/>
</dbReference>
<dbReference type="InterPro" id="IPR008331">
    <property type="entry name" value="Ferritin_DPS_dom"/>
</dbReference>
<accession>A0AAD4MPF1</accession>
<dbReference type="GO" id="GO:0006879">
    <property type="term" value="P:intracellular iron ion homeostasis"/>
    <property type="evidence" value="ECO:0007669"/>
    <property type="project" value="UniProtKB-KW"/>
</dbReference>
<comment type="caution">
    <text evidence="7">The sequence shown here is derived from an EMBL/GenBank/DDBJ whole genome shotgun (WGS) entry which is preliminary data.</text>
</comment>
<dbReference type="Proteomes" id="UP001201812">
    <property type="component" value="Unassembled WGS sequence"/>
</dbReference>
<keyword evidence="5" id="KW-0560">Oxidoreductase</keyword>
<organism evidence="7 8">
    <name type="scientific">Ditylenchus destructor</name>
    <dbReference type="NCBI Taxonomy" id="166010"/>
    <lineage>
        <taxon>Eukaryota</taxon>
        <taxon>Metazoa</taxon>
        <taxon>Ecdysozoa</taxon>
        <taxon>Nematoda</taxon>
        <taxon>Chromadorea</taxon>
        <taxon>Rhabditida</taxon>
        <taxon>Tylenchina</taxon>
        <taxon>Tylenchomorpha</taxon>
        <taxon>Sphaerularioidea</taxon>
        <taxon>Anguinidae</taxon>
        <taxon>Anguininae</taxon>
        <taxon>Ditylenchus</taxon>
    </lineage>
</organism>
<dbReference type="InterPro" id="IPR012347">
    <property type="entry name" value="Ferritin-like"/>
</dbReference>
<proteinExistence type="inferred from homology"/>
<evidence type="ECO:0000256" key="5">
    <source>
        <dbReference type="RuleBase" id="RU361145"/>
    </source>
</evidence>
<dbReference type="GO" id="GO:0008198">
    <property type="term" value="F:ferrous iron binding"/>
    <property type="evidence" value="ECO:0007669"/>
    <property type="project" value="TreeGrafter"/>
</dbReference>
<dbReference type="GO" id="GO:0004322">
    <property type="term" value="F:ferroxidase activity"/>
    <property type="evidence" value="ECO:0007669"/>
    <property type="project" value="UniProtKB-EC"/>
</dbReference>